<name>A0A1M4MMR6_9EURY</name>
<dbReference type="Pfam" id="PF00005">
    <property type="entry name" value="ABC_tran"/>
    <property type="match status" value="1"/>
</dbReference>
<dbReference type="EC" id="3.6.3.-" evidence="6"/>
<evidence type="ECO:0000256" key="3">
    <source>
        <dbReference type="ARBA" id="ARBA00022741"/>
    </source>
</evidence>
<evidence type="ECO:0000256" key="2">
    <source>
        <dbReference type="ARBA" id="ARBA00022448"/>
    </source>
</evidence>
<dbReference type="GO" id="GO:0016887">
    <property type="term" value="F:ATP hydrolysis activity"/>
    <property type="evidence" value="ECO:0007669"/>
    <property type="project" value="InterPro"/>
</dbReference>
<feature type="domain" description="ABC transporter" evidence="5">
    <location>
        <begin position="2"/>
        <end position="231"/>
    </location>
</feature>
<evidence type="ECO:0000256" key="1">
    <source>
        <dbReference type="ARBA" id="ARBA00005417"/>
    </source>
</evidence>
<evidence type="ECO:0000256" key="4">
    <source>
        <dbReference type="ARBA" id="ARBA00022840"/>
    </source>
</evidence>
<dbReference type="GO" id="GO:0005524">
    <property type="term" value="F:ATP binding"/>
    <property type="evidence" value="ECO:0007669"/>
    <property type="project" value="UniProtKB-KW"/>
</dbReference>
<gene>
    <name evidence="6" type="primary">yxlF_2</name>
    <name evidence="6" type="ORF">L21_2009</name>
</gene>
<dbReference type="InterPro" id="IPR003593">
    <property type="entry name" value="AAA+_ATPase"/>
</dbReference>
<dbReference type="STRING" id="118126.L21_2009"/>
<evidence type="ECO:0000313" key="6">
    <source>
        <dbReference type="EMBL" id="SCL76088.1"/>
    </source>
</evidence>
<keyword evidence="3" id="KW-0547">Nucleotide-binding</keyword>
<sequence length="303" mass="32589">MILCDHLTKDYNGVPAVDDLCLEIPAGEVFGLLGPNGAGKSTTILMLVGLIQPTSGACSIDGIEVAAHPIEVKKKIGYMPEDVGFYPDLPAEENLDYAAKFYGLSEAERKRRVGDLLTLVGLDSVGTKVGGYSKGMRQRLGLARALVNDPAVVILDEPTANLDPRGVLDYRRIVKGLAEQGTTVLVSSHILSEVSKVCTSVGILARGKLIASGDREMLSRAAMQDRVTIDVETMTPMPRLTNPEILSAEYSQDTCSARIVAKHDISTLIAEALYAEGILPRRLAVEKPDMEDILLSYYTEGAA</sequence>
<reference evidence="6 7" key="1">
    <citation type="submission" date="2016-08" db="EMBL/GenBank/DDBJ databases">
        <authorList>
            <person name="Seilhamer J.J."/>
        </authorList>
    </citation>
    <scope>NUCLEOTIDE SEQUENCE [LARGE SCALE GENOMIC DNA]</scope>
    <source>
        <strain evidence="6">L21-II-0</strain>
    </source>
</reference>
<dbReference type="EMBL" id="FMID01000046">
    <property type="protein sequence ID" value="SCL76088.1"/>
    <property type="molecule type" value="Genomic_DNA"/>
</dbReference>
<organism evidence="6 7">
    <name type="scientific">Methanoculleus chikugoensis</name>
    <dbReference type="NCBI Taxonomy" id="118126"/>
    <lineage>
        <taxon>Archaea</taxon>
        <taxon>Methanobacteriati</taxon>
        <taxon>Methanobacteriota</taxon>
        <taxon>Stenosarchaea group</taxon>
        <taxon>Methanomicrobia</taxon>
        <taxon>Methanomicrobiales</taxon>
        <taxon>Methanomicrobiaceae</taxon>
        <taxon>Methanoculleus</taxon>
    </lineage>
</organism>
<dbReference type="SMART" id="SM00382">
    <property type="entry name" value="AAA"/>
    <property type="match status" value="1"/>
</dbReference>
<dbReference type="AlphaFoldDB" id="A0A1M4MMR6"/>
<dbReference type="Gene3D" id="3.40.50.300">
    <property type="entry name" value="P-loop containing nucleotide triphosphate hydrolases"/>
    <property type="match status" value="1"/>
</dbReference>
<evidence type="ECO:0000259" key="5">
    <source>
        <dbReference type="PROSITE" id="PS50893"/>
    </source>
</evidence>
<protein>
    <submittedName>
        <fullName evidence="6">Putative ABC transporter ATP-binding protein YxlF</fullName>
        <ecNumber evidence="6">3.6.3.-</ecNumber>
    </submittedName>
</protein>
<evidence type="ECO:0000313" key="7">
    <source>
        <dbReference type="Proteomes" id="UP000184671"/>
    </source>
</evidence>
<dbReference type="RefSeq" id="WP_074370318.1">
    <property type="nucleotide sequence ID" value="NZ_FMID01000046.1"/>
</dbReference>
<accession>A0A1M4MMR6</accession>
<keyword evidence="4 6" id="KW-0067">ATP-binding</keyword>
<comment type="similarity">
    <text evidence="1">Belongs to the ABC transporter superfamily.</text>
</comment>
<keyword evidence="2" id="KW-0813">Transport</keyword>
<proteinExistence type="inferred from homology"/>
<dbReference type="PANTHER" id="PTHR43335">
    <property type="entry name" value="ABC TRANSPORTER, ATP-BINDING PROTEIN"/>
    <property type="match status" value="1"/>
</dbReference>
<dbReference type="InterPro" id="IPR017871">
    <property type="entry name" value="ABC_transporter-like_CS"/>
</dbReference>
<dbReference type="InterPro" id="IPR027417">
    <property type="entry name" value="P-loop_NTPase"/>
</dbReference>
<dbReference type="PANTHER" id="PTHR43335:SF4">
    <property type="entry name" value="ABC TRANSPORTER, ATP-BINDING PROTEIN"/>
    <property type="match status" value="1"/>
</dbReference>
<keyword evidence="6" id="KW-0378">Hydrolase</keyword>
<dbReference type="PROSITE" id="PS50893">
    <property type="entry name" value="ABC_TRANSPORTER_2"/>
    <property type="match status" value="1"/>
</dbReference>
<dbReference type="PROSITE" id="PS00211">
    <property type="entry name" value="ABC_TRANSPORTER_1"/>
    <property type="match status" value="1"/>
</dbReference>
<dbReference type="OrthoDB" id="87732at2157"/>
<dbReference type="InterPro" id="IPR003439">
    <property type="entry name" value="ABC_transporter-like_ATP-bd"/>
</dbReference>
<dbReference type="Proteomes" id="UP000184671">
    <property type="component" value="Unassembled WGS sequence"/>
</dbReference>
<dbReference type="SUPFAM" id="SSF52540">
    <property type="entry name" value="P-loop containing nucleoside triphosphate hydrolases"/>
    <property type="match status" value="1"/>
</dbReference>